<reference evidence="4 5" key="1">
    <citation type="submission" date="2019-10" db="EMBL/GenBank/DDBJ databases">
        <title>Paraburkholderia sp. isolated from nodules of Mimosa pudica from Brazilian Atlantic Forest soils.</title>
        <authorList>
            <person name="Paulitsch F."/>
            <person name="Hungria M."/>
            <person name="Dall'Agnol R."/>
        </authorList>
    </citation>
    <scope>NUCLEOTIDE SEQUENCE [LARGE SCALE GENOMIC DNA]</scope>
    <source>
        <strain evidence="4 5">CNPSo 3157</strain>
    </source>
</reference>
<dbReference type="PANTHER" id="PTHR45766">
    <property type="entry name" value="DNA ANNEALING HELICASE AND ENDONUCLEASE ZRANB3 FAMILY MEMBER"/>
    <property type="match status" value="1"/>
</dbReference>
<dbReference type="Proteomes" id="UP000484381">
    <property type="component" value="Unassembled WGS sequence"/>
</dbReference>
<dbReference type="AlphaFoldDB" id="A0A7X1NEU8"/>
<dbReference type="SMART" id="SM00487">
    <property type="entry name" value="DEXDc"/>
    <property type="match status" value="1"/>
</dbReference>
<dbReference type="InterPro" id="IPR038718">
    <property type="entry name" value="SNF2-like_sf"/>
</dbReference>
<evidence type="ECO:0000259" key="2">
    <source>
        <dbReference type="PROSITE" id="PS51192"/>
    </source>
</evidence>
<comment type="caution">
    <text evidence="4">The sequence shown here is derived from an EMBL/GenBank/DDBJ whole genome shotgun (WGS) entry which is preliminary data.</text>
</comment>
<evidence type="ECO:0000259" key="3">
    <source>
        <dbReference type="PROSITE" id="PS51194"/>
    </source>
</evidence>
<evidence type="ECO:0000313" key="5">
    <source>
        <dbReference type="Proteomes" id="UP000484381"/>
    </source>
</evidence>
<dbReference type="PANTHER" id="PTHR45766:SF6">
    <property type="entry name" value="SWI_SNF-RELATED MATRIX-ASSOCIATED ACTIN-DEPENDENT REGULATOR OF CHROMATIN SUBFAMILY A-LIKE PROTEIN 1"/>
    <property type="match status" value="1"/>
</dbReference>
<keyword evidence="1" id="KW-0378">Hydrolase</keyword>
<dbReference type="InterPro" id="IPR027417">
    <property type="entry name" value="P-loop_NTPase"/>
</dbReference>
<dbReference type="GO" id="GO:0016787">
    <property type="term" value="F:hydrolase activity"/>
    <property type="evidence" value="ECO:0007669"/>
    <property type="project" value="UniProtKB-KW"/>
</dbReference>
<dbReference type="SUPFAM" id="SSF52540">
    <property type="entry name" value="P-loop containing nucleoside triphosphate hydrolases"/>
    <property type="match status" value="2"/>
</dbReference>
<dbReference type="Gene3D" id="3.40.50.10810">
    <property type="entry name" value="Tandem AAA-ATPase domain"/>
    <property type="match status" value="2"/>
</dbReference>
<accession>A0A7X1NEU8</accession>
<dbReference type="InterPro" id="IPR014001">
    <property type="entry name" value="Helicase_ATP-bd"/>
</dbReference>
<evidence type="ECO:0000256" key="1">
    <source>
        <dbReference type="ARBA" id="ARBA00022801"/>
    </source>
</evidence>
<feature type="domain" description="Helicase ATP-binding" evidence="2">
    <location>
        <begin position="170"/>
        <end position="313"/>
    </location>
</feature>
<proteinExistence type="predicted"/>
<dbReference type="NCBIfam" id="NF041062">
    <property type="entry name" value="DpdE"/>
    <property type="match status" value="1"/>
</dbReference>
<evidence type="ECO:0000313" key="4">
    <source>
        <dbReference type="EMBL" id="MPW20168.1"/>
    </source>
</evidence>
<dbReference type="PROSITE" id="PS51194">
    <property type="entry name" value="HELICASE_CTER"/>
    <property type="match status" value="1"/>
</dbReference>
<dbReference type="PROSITE" id="PS51192">
    <property type="entry name" value="HELICASE_ATP_BIND_1"/>
    <property type="match status" value="1"/>
</dbReference>
<dbReference type="InterPro" id="IPR001650">
    <property type="entry name" value="Helicase_C-like"/>
</dbReference>
<dbReference type="EMBL" id="WHNP01000026">
    <property type="protein sequence ID" value="MPW20168.1"/>
    <property type="molecule type" value="Genomic_DNA"/>
</dbReference>
<sequence length="1056" mass="116850">MCVLIDGMLVSLPDDKGVGKLEGVSGDTCSVSIFRSIIRSDVIRMPVAKVSHAYLSPQTRVYVRHEGRFRVGRIADFLIGERGLVDYEVRFPNGERADFSELCLYIRPWSAPDDPAEILASGGAESQYLHDRRQAALLPLLKLRSAAQGMTALVSAGIELAPHQVAAVRRVLSDPVQRYLLADEVGLGKTIEAGLIVRQHLIDSPETSVLVAVPAHLCAQWREELGTKLRLDQFDTVKVVPHADLANIAVAPAILVVDEAHHLVGIDSGPLALAATKLRAMTSDTPVVLLLSATPALGDEARFLALLNLLDPISHPLDDVPGFRRKLERRRDIGRLLLALDPEAPKLVLRQRGAEMERLFPDDQAINDLAPRLVQATRDAPHELPALCTALRSHIADSYRIHQRLIRSRRADAQGWEFSPRGPTDQGEPSFAHVRVEAEATSWVKPLLPILEEWRFGVLEAASGDKCALEEAALRYADLLTALGGSRSMLIDWIANERARPAFADEPSILGRLCMHADDRSTDNDHATACESTLRLIRSLRSEGRLPKIVAFSSSAAGATAFHNALRATQQNCEILLLTGDGTMRDHEAIGVFASSRTPAVLICDRNGEEGLNLAFADAIIHLDLPLSAARVEQRIGRLDRFGRRHGMIRHRIVLPVDEDDSPWTGWSDFLSHGLAIFHRSISDVQFLLEDFEKQVFRVLLEQGPSGVQALWAEVGEAVKVERRSQDEQYALDRIALTEEPVETFIRGLEEAEEDEGALEDGVDQWLVSALFLKKWPVAWPAQDPFKLGSTKATLIPSRPWLQAFALEDTQALTWRRRIASGDPGTMLLRPGTPLIDVVERFTRWDDRGTAFITWRTVSEWSDDPWLGFRLCFVVEPDIAISDMFAPSMTELANLRRAQRYLSPRAICVHVDSDGDIVEDAGLLSILTRPYRKANALGETDADINLSSRPHILNSVIDPVTFGSVCRTVRDRSRGALLAERLLADAIDAAERLALLEVERRRNRLRQRYSAGDFSARADLEGIEAILPAIAKPVVRLDAMGCFLVSRDPPSVGTYA</sequence>
<feature type="domain" description="Helicase C-terminal" evidence="3">
    <location>
        <begin position="532"/>
        <end position="693"/>
    </location>
</feature>
<dbReference type="InterPro" id="IPR000330">
    <property type="entry name" value="SNF2_N"/>
</dbReference>
<dbReference type="GO" id="GO:0004386">
    <property type="term" value="F:helicase activity"/>
    <property type="evidence" value="ECO:0007669"/>
    <property type="project" value="UniProtKB-KW"/>
</dbReference>
<dbReference type="Pfam" id="PF00271">
    <property type="entry name" value="Helicase_C"/>
    <property type="match status" value="1"/>
</dbReference>
<dbReference type="GO" id="GO:0005524">
    <property type="term" value="F:ATP binding"/>
    <property type="evidence" value="ECO:0007669"/>
    <property type="project" value="InterPro"/>
</dbReference>
<dbReference type="InterPro" id="IPR049730">
    <property type="entry name" value="SNF2/RAD54-like_C"/>
</dbReference>
<protein>
    <submittedName>
        <fullName evidence="4">Uncharacterized protein</fullName>
    </submittedName>
</protein>
<organism evidence="4 5">
    <name type="scientific">Paraburkholderia franconis</name>
    <dbReference type="NCBI Taxonomy" id="2654983"/>
    <lineage>
        <taxon>Bacteria</taxon>
        <taxon>Pseudomonadati</taxon>
        <taxon>Pseudomonadota</taxon>
        <taxon>Betaproteobacteria</taxon>
        <taxon>Burkholderiales</taxon>
        <taxon>Burkholderiaceae</taxon>
        <taxon>Paraburkholderia</taxon>
    </lineage>
</organism>
<gene>
    <name evidence="4" type="ORF">GCT13_25580</name>
</gene>
<dbReference type="Gene3D" id="3.40.50.300">
    <property type="entry name" value="P-loop containing nucleotide triphosphate hydrolases"/>
    <property type="match status" value="1"/>
</dbReference>
<dbReference type="CDD" id="cd18793">
    <property type="entry name" value="SF2_C_SNF"/>
    <property type="match status" value="1"/>
</dbReference>
<keyword evidence="5" id="KW-1185">Reference proteome</keyword>
<dbReference type="Pfam" id="PF00176">
    <property type="entry name" value="SNF2-rel_dom"/>
    <property type="match status" value="1"/>
</dbReference>
<name>A0A7X1NEU8_9BURK</name>